<keyword evidence="2" id="KW-1185">Reference proteome</keyword>
<comment type="caution">
    <text evidence="1">The sequence shown here is derived from an EMBL/GenBank/DDBJ whole genome shotgun (WGS) entry which is preliminary data.</text>
</comment>
<gene>
    <name evidence="1" type="ORF">GGD90_001018</name>
</gene>
<dbReference type="Gene3D" id="1.25.40.10">
    <property type="entry name" value="Tetratricopeptide repeat domain"/>
    <property type="match status" value="1"/>
</dbReference>
<dbReference type="SUPFAM" id="SSF48452">
    <property type="entry name" value="TPR-like"/>
    <property type="match status" value="1"/>
</dbReference>
<protein>
    <submittedName>
        <fullName evidence="1">Tetratricopeptide (TPR) repeat protein</fullName>
    </submittedName>
</protein>
<evidence type="ECO:0000313" key="2">
    <source>
        <dbReference type="Proteomes" id="UP000587070"/>
    </source>
</evidence>
<dbReference type="Proteomes" id="UP000587070">
    <property type="component" value="Unassembled WGS sequence"/>
</dbReference>
<dbReference type="EMBL" id="JACIGE010000003">
    <property type="protein sequence ID" value="MBB4246655.1"/>
    <property type="molecule type" value="Genomic_DNA"/>
</dbReference>
<dbReference type="InterPro" id="IPR011990">
    <property type="entry name" value="TPR-like_helical_dom_sf"/>
</dbReference>
<name>A0A840G424_RHOTE</name>
<accession>A0A840G424</accession>
<dbReference type="Gene3D" id="3.40.50.2000">
    <property type="entry name" value="Glycogen Phosphorylase B"/>
    <property type="match status" value="1"/>
</dbReference>
<dbReference type="SUPFAM" id="SSF53756">
    <property type="entry name" value="UDP-Glycosyltransferase/glycogen phosphorylase"/>
    <property type="match status" value="1"/>
</dbReference>
<evidence type="ECO:0000313" key="1">
    <source>
        <dbReference type="EMBL" id="MBB4246655.1"/>
    </source>
</evidence>
<dbReference type="AlphaFoldDB" id="A0A840G424"/>
<sequence>MTQSGPQALFASIMTLVNARQLAAAENLARTAVAEHAEDPQLLNALGMVLMEQGKELDAARACFGRALSLAPESSVLWENLAVASRRLGDFELAARTFLIAAEKRNGAHDLRFEASLCQLSYGDYETAWPFYEERLRAFPERVVRPASPSWDGNYLAGQRLLVLCEQGLGDSVMMVRYLPFLAAQGLSVDIACPPALVRLMRSLPGIGKVTAIGETLPEHDFHVPIMSIPGLFRTRIASIPQNLPYLAPPGDIARPWRELLAEKDCGVRVGLRWAGNPDHAQDLERSCPATMLAPLLELDEVLFVSLQTDDGDRAKVDADLAALPGVIDARPWLGDMADTAALLQDLNLVISVDTATLHLAGATNRPGWAMLASPGDWRWGRGGSLSHWYPSLKLFRQAQRGNWPDLVLRIREELLAAIQGSETEQ</sequence>
<reference evidence="1 2" key="1">
    <citation type="submission" date="2020-08" db="EMBL/GenBank/DDBJ databases">
        <title>Genome sequencing of Purple Non-Sulfur Bacteria from various extreme environments.</title>
        <authorList>
            <person name="Mayer M."/>
        </authorList>
    </citation>
    <scope>NUCLEOTIDE SEQUENCE [LARGE SCALE GENOMIC DNA]</scope>
    <source>
        <strain evidence="1 2">2761</strain>
    </source>
</reference>
<organism evidence="1 2">
    <name type="scientific">Rhodocyclus tenuis</name>
    <name type="common">Rhodospirillum tenue</name>
    <dbReference type="NCBI Taxonomy" id="1066"/>
    <lineage>
        <taxon>Bacteria</taxon>
        <taxon>Pseudomonadati</taxon>
        <taxon>Pseudomonadota</taxon>
        <taxon>Betaproteobacteria</taxon>
        <taxon>Rhodocyclales</taxon>
        <taxon>Rhodocyclaceae</taxon>
        <taxon>Rhodocyclus</taxon>
    </lineage>
</organism>
<proteinExistence type="predicted"/>
<dbReference type="Pfam" id="PF13432">
    <property type="entry name" value="TPR_16"/>
    <property type="match status" value="1"/>
</dbReference>